<organism evidence="1 2">
    <name type="scientific">Rangifer tarandus platyrhynchus</name>
    <name type="common">Svalbard reindeer</name>
    <dbReference type="NCBI Taxonomy" id="3082113"/>
    <lineage>
        <taxon>Eukaryota</taxon>
        <taxon>Metazoa</taxon>
        <taxon>Chordata</taxon>
        <taxon>Craniata</taxon>
        <taxon>Vertebrata</taxon>
        <taxon>Euteleostomi</taxon>
        <taxon>Mammalia</taxon>
        <taxon>Eutheria</taxon>
        <taxon>Laurasiatheria</taxon>
        <taxon>Artiodactyla</taxon>
        <taxon>Ruminantia</taxon>
        <taxon>Pecora</taxon>
        <taxon>Cervidae</taxon>
        <taxon>Odocoileinae</taxon>
        <taxon>Rangifer</taxon>
    </lineage>
</organism>
<sequence>MTELLNSILTVIKVFQKYAKENGDSTSLCKEELKQLLFAEFGDILRRPNDPETVETILSLLDRNRNEHVDFHEYLLMVFQLAQACYHRLDNESSGDRTSQQERKQEETQDSKFPRNTGRQHRKRLEGERQDSCHSQSEKQSQDTHQDQSEREDKDSHYGQTEGQDRDSHYGQIERQDQDSSSGQRLSNKSGSGNPERQGYVFALNQYEKQLQDSHYGQSDRLGQQSSYGQSGRLREDPKYSHTNQQESGSYNEQSGRLGQESGCGQRNRQELDSHYGQTDRQGLSSHYSQTRPDRQGQSYHYDQTDRQGQSSHYGQTDRQGLRTQYGQTDRQGQRSHYSQTDRQSLSSHYGQTDRQGLSSHNGQTDRQGLSSHDGQTDRQGWSSHDGQTDRQGLSSQYGQTDRQGWSSHNGQTDRQGQRSHYGQTDRQGLSSHYSQTDRQGQRSHDGQTDRQGLSSHDGQTDRQDLSSHNGQTDRQGQRSHYGQTDRQGLSSHYGQTDRQGWSSHYGQTDRQGLSSHDGQTDRQGLSSQYGQTDRQGWSSQYGQTDRQGQRSHYDQTDRQGLSSHDGQTYRQGQSSHYDETDRQGLSTGYSQTDRQGVNSQYGQSETGETRQNRCFQGSEGKSRDSRVEQSGRPGRPSQQTQGQEVNRNQGQRFQTREGQQNSHQAWESEEDSQHKLVAQIQQERLPCHKGRGWQSHSSEQGHRQDQTRQSHGEKQSHQAEEEQDHQSRSRYSHEGQETPCETWDRETHRQTHEDEQTRQRRDRQTHEDEQTRQRRDRQTHEDQQTSQRRDRQTHEDEQTHQRRDRQTHEDEQTHQRQDRQTHEEDQNCQQQDRQTHKGKERKKKMSPLLRSIFNITKIFNQYASHDCDGTTLSKKDLKNLLEREFGDILRPCAIHAVERNLNLLNVDSNGTISFDEFVLAIFSFLNFCYLDIQSLLNSEPRQVSKPEEMPHDMGLQVMTGTDQWTEGTSQTQDKMVVPLGTASSTHLSLKEERAVEHNRVDPQGHTTAHQLPVETSEHSDSKNQHLEGDEQSQKVAQDVSATNDSRTQPETSNPMAGSEQISSLTKREGQDKEILQKGDTLARKQSGTKAGEWFGEQEGSLGTLSSPLEETTQRPSEDQEVAGEKGVKEHPKAQKPSVQGKDEPSSEHVDLPKQAATQKPFQTQISAAPEDDSRTAETSEPPIQEKEYETRGLLVQGDNRTVSETPMVRVERKDVRGPEVHQTPGQKQIEEKTQPPALEEPTEDKKCHELQESLKEKNAGEDSETQELNSEGGEQKDSEIEGAISPGEEARHAEEGIAEALVNSKNAPEAEGTPGTKERTWELTPSENQSGEKNKMITKIHDKLVKEDDGYQGEGPEPMATQNDERSPETPNSLSAEDGDSNSKTSDLLVQGDSQSETNPFRGSVQGSDSNNPETQKHLALSEENRIQEAAVLAVRGEDEQFTEEHAQEHKSQGSGTKGLGPAVEPSGHRDTQVFTVRDETRKFLEPEIPGAPNAGFTNQLSVRQLPTKKDSRKELKVQSPSPKEEDGALEAQEDLVKSLDENNAVSQKTHPETEEPATLEEKIESPQQLGGEQNLSTKEHDPSVSESGLEETMQRDQELCLAQTGADHSSPLYEAPQEKMLQQTHITQGEHQNQAQTASVSSPEIRRSQSSASLTNDSSDCLVFFIDRRALQKYIREFLPEEDPTGAQQISAPQALEDKQGHPQREELEPQKEASTPKQ</sequence>
<evidence type="ECO:0000313" key="2">
    <source>
        <dbReference type="Proteomes" id="UP001162501"/>
    </source>
</evidence>
<dbReference type="EMBL" id="OX596085">
    <property type="protein sequence ID" value="CAI9691252.1"/>
    <property type="molecule type" value="Genomic_DNA"/>
</dbReference>
<name>A0ACB0DSK4_RANTA</name>
<protein>
    <submittedName>
        <fullName evidence="1">Uncharacterized protein</fullName>
    </submittedName>
</protein>
<evidence type="ECO:0000313" key="1">
    <source>
        <dbReference type="EMBL" id="CAI9691252.1"/>
    </source>
</evidence>
<reference evidence="1" key="1">
    <citation type="submission" date="2023-05" db="EMBL/GenBank/DDBJ databases">
        <authorList>
            <consortium name="ELIXIR-Norway"/>
        </authorList>
    </citation>
    <scope>NUCLEOTIDE SEQUENCE</scope>
</reference>
<accession>A0ACB0DSK4</accession>
<dbReference type="Proteomes" id="UP001162501">
    <property type="component" value="Chromosome 1"/>
</dbReference>
<gene>
    <name evidence="1" type="ORF">MRATA1EN3_LOCUS2465</name>
</gene>
<proteinExistence type="predicted"/>